<dbReference type="Pfam" id="PF00202">
    <property type="entry name" value="Aminotran_3"/>
    <property type="match status" value="1"/>
</dbReference>
<dbReference type="PANTHER" id="PTHR11986:SF18">
    <property type="entry name" value="ORNITHINE AMINOTRANSFERASE, MITOCHONDRIAL"/>
    <property type="match status" value="1"/>
</dbReference>
<evidence type="ECO:0000256" key="6">
    <source>
        <dbReference type="ARBA" id="ARBA00022898"/>
    </source>
</evidence>
<dbReference type="GO" id="GO:0030170">
    <property type="term" value="F:pyridoxal phosphate binding"/>
    <property type="evidence" value="ECO:0007669"/>
    <property type="project" value="InterPro"/>
</dbReference>
<dbReference type="Proteomes" id="UP000256748">
    <property type="component" value="Unassembled WGS sequence"/>
</dbReference>
<keyword evidence="4" id="KW-0032">Aminotransferase</keyword>
<dbReference type="InterPro" id="IPR015421">
    <property type="entry name" value="PyrdxlP-dep_Trfase_major"/>
</dbReference>
<evidence type="ECO:0000256" key="7">
    <source>
        <dbReference type="ARBA" id="ARBA00030587"/>
    </source>
</evidence>
<keyword evidence="6 8" id="KW-0663">Pyridoxal phosphate</keyword>
<dbReference type="InterPro" id="IPR050103">
    <property type="entry name" value="Class-III_PLP-dep_AT"/>
</dbReference>
<keyword evidence="5" id="KW-0808">Transferase</keyword>
<dbReference type="AlphaFoldDB" id="A0A3E1B8X3"/>
<evidence type="ECO:0000256" key="3">
    <source>
        <dbReference type="ARBA" id="ARBA00012924"/>
    </source>
</evidence>
<dbReference type="UniPathway" id="UPA00098">
    <property type="reaction ID" value="UER00358"/>
</dbReference>
<dbReference type="InterPro" id="IPR015424">
    <property type="entry name" value="PyrdxlP-dep_Trfase"/>
</dbReference>
<dbReference type="PROSITE" id="PS00600">
    <property type="entry name" value="AA_TRANSFER_CLASS_3"/>
    <property type="match status" value="1"/>
</dbReference>
<dbReference type="EMBL" id="NAOO01000027">
    <property type="protein sequence ID" value="RFB88022.1"/>
    <property type="molecule type" value="Genomic_DNA"/>
</dbReference>
<comment type="cofactor">
    <cofactor evidence="1">
        <name>pyridoxal 5'-phosphate</name>
        <dbReference type="ChEBI" id="CHEBI:597326"/>
    </cofactor>
</comment>
<comment type="caution">
    <text evidence="9">The sequence shown here is derived from an EMBL/GenBank/DDBJ whole genome shotgun (WGS) entry which is preliminary data.</text>
</comment>
<dbReference type="NCBIfam" id="TIGR01885">
    <property type="entry name" value="Orn_aminotrans"/>
    <property type="match status" value="1"/>
</dbReference>
<dbReference type="PIRSF" id="PIRSF000521">
    <property type="entry name" value="Transaminase_4ab_Lys_Orn"/>
    <property type="match status" value="1"/>
</dbReference>
<evidence type="ECO:0000313" key="10">
    <source>
        <dbReference type="Proteomes" id="UP000256748"/>
    </source>
</evidence>
<name>A0A3E1B8X3_RHILT</name>
<dbReference type="InterPro" id="IPR015422">
    <property type="entry name" value="PyrdxlP-dep_Trfase_small"/>
</dbReference>
<evidence type="ECO:0000256" key="5">
    <source>
        <dbReference type="ARBA" id="ARBA00022679"/>
    </source>
</evidence>
<dbReference type="RefSeq" id="WP_116274934.1">
    <property type="nucleotide sequence ID" value="NZ_KZ859523.1"/>
</dbReference>
<dbReference type="Gene3D" id="3.90.1150.10">
    <property type="entry name" value="Aspartate Aminotransferase, domain 1"/>
    <property type="match status" value="1"/>
</dbReference>
<evidence type="ECO:0000256" key="1">
    <source>
        <dbReference type="ARBA" id="ARBA00001933"/>
    </source>
</evidence>
<dbReference type="EC" id="2.6.1.13" evidence="3"/>
<dbReference type="GO" id="GO:0004587">
    <property type="term" value="F:ornithine aminotransferase activity"/>
    <property type="evidence" value="ECO:0007669"/>
    <property type="project" value="UniProtKB-EC"/>
</dbReference>
<proteinExistence type="inferred from homology"/>
<dbReference type="Gene3D" id="3.40.640.10">
    <property type="entry name" value="Type I PLP-dependent aspartate aminotransferase-like (Major domain)"/>
    <property type="match status" value="1"/>
</dbReference>
<dbReference type="InterPro" id="IPR010164">
    <property type="entry name" value="Orn_aminotrans"/>
</dbReference>
<organism evidence="9 10">
    <name type="scientific">Rhizobium leguminosarum bv. trifolii</name>
    <dbReference type="NCBI Taxonomy" id="386"/>
    <lineage>
        <taxon>Bacteria</taxon>
        <taxon>Pseudomonadati</taxon>
        <taxon>Pseudomonadota</taxon>
        <taxon>Alphaproteobacteria</taxon>
        <taxon>Hyphomicrobiales</taxon>
        <taxon>Rhizobiaceae</taxon>
        <taxon>Rhizobium/Agrobacterium group</taxon>
        <taxon>Rhizobium</taxon>
    </lineage>
</organism>
<dbReference type="GO" id="GO:0042802">
    <property type="term" value="F:identical protein binding"/>
    <property type="evidence" value="ECO:0007669"/>
    <property type="project" value="TreeGrafter"/>
</dbReference>
<dbReference type="InterPro" id="IPR049704">
    <property type="entry name" value="Aminotrans_3_PPA_site"/>
</dbReference>
<protein>
    <recommendedName>
        <fullName evidence="3">ornithine aminotransferase</fullName>
        <ecNumber evidence="3">2.6.1.13</ecNumber>
    </recommendedName>
    <alternativeName>
        <fullName evidence="7">Ornithine--oxo-acid aminotransferase</fullName>
    </alternativeName>
</protein>
<accession>A0A3E1B8X3</accession>
<sequence>MNTSEKLIATEQRLGANNYKPLDVVLTRGEGVHVWDTDGNRYLDCLSAYSAVNQGHCHPKILAAMVEQAGRLTLTSRAFRNDQLAYLYEELAALTGSHKILPMNSGAEAVETAIKAVRKWGYEVKGVPEGKAEIIVCADNFHGRTLSIISFSTDPDARTGFGPYTPGFRTIPFGDAEAFEAAINSNTVAALIEPIQGEAGVIIPPAGYFTRIRELCTDNNVTLILDEIQTGLGRTGKLLAEEHEGIEADVTLIGKALSGGFYPVSAVLSNSEVLGVLKPGQHGSTFGGNPLACAVARTALKVLTEEGMIENAADMGDYFLEGLRSIRSNIVREVRGRGLMMAVELEPEAGGARQYCHALKERGLLAKDTHDHTIRLAPPLVITREQVDWAVSQIEKTIG</sequence>
<dbReference type="FunFam" id="3.90.1150.10:FF:000152">
    <property type="entry name" value="Ornithine aminotransferase"/>
    <property type="match status" value="1"/>
</dbReference>
<dbReference type="PANTHER" id="PTHR11986">
    <property type="entry name" value="AMINOTRANSFERASE CLASS III"/>
    <property type="match status" value="1"/>
</dbReference>
<dbReference type="CDD" id="cd00610">
    <property type="entry name" value="OAT_like"/>
    <property type="match status" value="1"/>
</dbReference>
<evidence type="ECO:0000256" key="4">
    <source>
        <dbReference type="ARBA" id="ARBA00022576"/>
    </source>
</evidence>
<reference evidence="9 10" key="1">
    <citation type="submission" date="2017-03" db="EMBL/GenBank/DDBJ databases">
        <title>Genome analysis of Rhizobial strains effectives or ineffectives for nitrogen fixation isolated from bean seeds.</title>
        <authorList>
            <person name="Peralta H."/>
            <person name="Aguilar-Vera A."/>
            <person name="Mora Y."/>
            <person name="Vargas-Lagunas C."/>
            <person name="Girard L."/>
            <person name="Mora J."/>
        </authorList>
    </citation>
    <scope>NUCLEOTIDE SEQUENCE [LARGE SCALE GENOMIC DNA]</scope>
    <source>
        <strain evidence="9 10">CCGM5</strain>
    </source>
</reference>
<evidence type="ECO:0000256" key="2">
    <source>
        <dbReference type="ARBA" id="ARBA00004998"/>
    </source>
</evidence>
<gene>
    <name evidence="9" type="ORF">B5K10_21060</name>
</gene>
<dbReference type="GO" id="GO:0055129">
    <property type="term" value="P:L-proline biosynthetic process"/>
    <property type="evidence" value="ECO:0007669"/>
    <property type="project" value="UniProtKB-UniPathway"/>
</dbReference>
<dbReference type="InterPro" id="IPR005814">
    <property type="entry name" value="Aminotrans_3"/>
</dbReference>
<evidence type="ECO:0000313" key="9">
    <source>
        <dbReference type="EMBL" id="RFB88022.1"/>
    </source>
</evidence>
<dbReference type="FunFam" id="3.40.640.10:FF:000011">
    <property type="entry name" value="Ornithine aminotransferase"/>
    <property type="match status" value="1"/>
</dbReference>
<evidence type="ECO:0000256" key="8">
    <source>
        <dbReference type="RuleBase" id="RU003560"/>
    </source>
</evidence>
<dbReference type="SUPFAM" id="SSF53383">
    <property type="entry name" value="PLP-dependent transferases"/>
    <property type="match status" value="1"/>
</dbReference>
<comment type="similarity">
    <text evidence="8">Belongs to the class-III pyridoxal-phosphate-dependent aminotransferase family.</text>
</comment>
<comment type="pathway">
    <text evidence="2">Amino-acid biosynthesis; L-proline biosynthesis; L-glutamate 5-semialdehyde from L-ornithine: step 1/1.</text>
</comment>